<dbReference type="Gene3D" id="3.80.10.10">
    <property type="entry name" value="Ribonuclease Inhibitor"/>
    <property type="match status" value="2"/>
</dbReference>
<dbReference type="EMBL" id="CP045903">
    <property type="protein sequence ID" value="QQP38976.1"/>
    <property type="molecule type" value="Genomic_DNA"/>
</dbReference>
<reference evidence="4" key="1">
    <citation type="submission" date="2021-01" db="EMBL/GenBank/DDBJ databases">
        <title>Caligus Genome Assembly.</title>
        <authorList>
            <person name="Gallardo-Escarate C."/>
        </authorList>
    </citation>
    <scope>NUCLEOTIDE SEQUENCE [LARGE SCALE GENOMIC DNA]</scope>
</reference>
<dbReference type="InterPro" id="IPR003591">
    <property type="entry name" value="Leu-rich_rpt_typical-subtyp"/>
</dbReference>
<feature type="non-terminal residue" evidence="3">
    <location>
        <position position="1"/>
    </location>
</feature>
<organism evidence="3 4">
    <name type="scientific">Caligus rogercresseyi</name>
    <name type="common">Sea louse</name>
    <dbReference type="NCBI Taxonomy" id="217165"/>
    <lineage>
        <taxon>Eukaryota</taxon>
        <taxon>Metazoa</taxon>
        <taxon>Ecdysozoa</taxon>
        <taxon>Arthropoda</taxon>
        <taxon>Crustacea</taxon>
        <taxon>Multicrustacea</taxon>
        <taxon>Hexanauplia</taxon>
        <taxon>Copepoda</taxon>
        <taxon>Siphonostomatoida</taxon>
        <taxon>Caligidae</taxon>
        <taxon>Caligus</taxon>
    </lineage>
</organism>
<dbReference type="SMART" id="SM00369">
    <property type="entry name" value="LRR_TYP"/>
    <property type="match status" value="5"/>
</dbReference>
<dbReference type="InterPro" id="IPR001611">
    <property type="entry name" value="Leu-rich_rpt"/>
</dbReference>
<dbReference type="PANTHER" id="PTHR45712:SF22">
    <property type="entry name" value="INSULIN-LIKE GROWTH FACTOR-BINDING PROTEIN COMPLEX ACID LABILE SUBUNIT"/>
    <property type="match status" value="1"/>
</dbReference>
<dbReference type="InterPro" id="IPR050333">
    <property type="entry name" value="SLRP"/>
</dbReference>
<dbReference type="PANTHER" id="PTHR45712">
    <property type="entry name" value="AGAP008170-PA"/>
    <property type="match status" value="1"/>
</dbReference>
<evidence type="ECO:0000313" key="4">
    <source>
        <dbReference type="Proteomes" id="UP000595437"/>
    </source>
</evidence>
<sequence>CINQDKKEIPPGIEPSTQVLNIRGNALKLLEDNIFLQLGITNLQRLYCSYCSISEVQPRAFRRLTNLIELDLSENALKEIPTQSWKYTKALMKLSLSGNPIKLIRAGAFKRLSFVTNLHLAHCEIETIEAEAFLSLESLLELKLDNNRLTYILEPFIPTEFTSIE</sequence>
<dbReference type="FunFam" id="3.80.10.10:FF:000082">
    <property type="entry name" value="Leucine-rich repeat-containing 24"/>
    <property type="match status" value="1"/>
</dbReference>
<feature type="non-terminal residue" evidence="3">
    <location>
        <position position="165"/>
    </location>
</feature>
<proteinExistence type="predicted"/>
<dbReference type="Pfam" id="PF13855">
    <property type="entry name" value="LRR_8"/>
    <property type="match status" value="1"/>
</dbReference>
<evidence type="ECO:0000256" key="1">
    <source>
        <dbReference type="ARBA" id="ARBA00022614"/>
    </source>
</evidence>
<dbReference type="SUPFAM" id="SSF52058">
    <property type="entry name" value="L domain-like"/>
    <property type="match status" value="1"/>
</dbReference>
<evidence type="ECO:0000313" key="3">
    <source>
        <dbReference type="EMBL" id="QQP38976.1"/>
    </source>
</evidence>
<keyword evidence="4" id="KW-1185">Reference proteome</keyword>
<evidence type="ECO:0000256" key="2">
    <source>
        <dbReference type="ARBA" id="ARBA00022737"/>
    </source>
</evidence>
<name>A0A7T8GWU9_CALRO</name>
<dbReference type="InterPro" id="IPR032675">
    <property type="entry name" value="LRR_dom_sf"/>
</dbReference>
<accession>A0A7T8GWU9</accession>
<dbReference type="Proteomes" id="UP000595437">
    <property type="component" value="Chromosome 14"/>
</dbReference>
<dbReference type="OrthoDB" id="643377at2759"/>
<dbReference type="AlphaFoldDB" id="A0A7T8GWU9"/>
<gene>
    <name evidence="3" type="ORF">FKW44_019716</name>
</gene>
<keyword evidence="2" id="KW-0677">Repeat</keyword>
<keyword evidence="1" id="KW-0433">Leucine-rich repeat</keyword>
<dbReference type="PROSITE" id="PS51450">
    <property type="entry name" value="LRR"/>
    <property type="match status" value="1"/>
</dbReference>
<protein>
    <submittedName>
        <fullName evidence="3">Uncharacterized protein</fullName>
    </submittedName>
</protein>